<feature type="region of interest" description="Disordered" evidence="1">
    <location>
        <begin position="1"/>
        <end position="47"/>
    </location>
</feature>
<dbReference type="RefSeq" id="WP_092658892.1">
    <property type="nucleotide sequence ID" value="NZ_FOCX01000005.1"/>
</dbReference>
<dbReference type="AlphaFoldDB" id="A0A1H8JQF2"/>
<sequence>MTDDTDDWAQQLRDNREEKDRFFAEHRQSPIPPGERDSFDGLDYFPPDPEYRVTASVTVHDEPEPIEMDTTEGRTVRYLRIVTFEFELDGESHELHGYRQENDDGSIFVPIRDKTTGQETYEHGRYMELEPDRELTDGDEVTLDFNLAYSPFCAFSDTFDCPLPPEENWLETTVEAGERTP</sequence>
<proteinExistence type="predicted"/>
<evidence type="ECO:0000313" key="3">
    <source>
        <dbReference type="Proteomes" id="UP000198775"/>
    </source>
</evidence>
<dbReference type="EMBL" id="FOCX01000005">
    <property type="protein sequence ID" value="SEN82556.1"/>
    <property type="molecule type" value="Genomic_DNA"/>
</dbReference>
<dbReference type="PANTHER" id="PTHR41913:SF1">
    <property type="entry name" value="DUF1684 DOMAIN-CONTAINING PROTEIN"/>
    <property type="match status" value="1"/>
</dbReference>
<dbReference type="OrthoDB" id="334216at2157"/>
<evidence type="ECO:0000313" key="2">
    <source>
        <dbReference type="EMBL" id="SEN82556.1"/>
    </source>
</evidence>
<dbReference type="Pfam" id="PF07920">
    <property type="entry name" value="DUF1684"/>
    <property type="match status" value="1"/>
</dbReference>
<evidence type="ECO:0008006" key="4">
    <source>
        <dbReference type="Google" id="ProtNLM"/>
    </source>
</evidence>
<evidence type="ECO:0000256" key="1">
    <source>
        <dbReference type="SAM" id="MobiDB-lite"/>
    </source>
</evidence>
<dbReference type="PANTHER" id="PTHR41913">
    <property type="entry name" value="DUF1684 DOMAIN-CONTAINING PROTEIN"/>
    <property type="match status" value="1"/>
</dbReference>
<gene>
    <name evidence="2" type="ORF">SAMN05216388_1005139</name>
</gene>
<keyword evidence="3" id="KW-1185">Reference proteome</keyword>
<dbReference type="InterPro" id="IPR012467">
    <property type="entry name" value="DUF1684"/>
</dbReference>
<reference evidence="3" key="1">
    <citation type="submission" date="2016-10" db="EMBL/GenBank/DDBJ databases">
        <authorList>
            <person name="Varghese N."/>
            <person name="Submissions S."/>
        </authorList>
    </citation>
    <scope>NUCLEOTIDE SEQUENCE [LARGE SCALE GENOMIC DNA]</scope>
    <source>
        <strain evidence="3">IBRC-M 10043</strain>
    </source>
</reference>
<feature type="compositionally biased region" description="Basic and acidic residues" evidence="1">
    <location>
        <begin position="13"/>
        <end position="39"/>
    </location>
</feature>
<organism evidence="2 3">
    <name type="scientific">Halorientalis persicus</name>
    <dbReference type="NCBI Taxonomy" id="1367881"/>
    <lineage>
        <taxon>Archaea</taxon>
        <taxon>Methanobacteriati</taxon>
        <taxon>Methanobacteriota</taxon>
        <taxon>Stenosarchaea group</taxon>
        <taxon>Halobacteria</taxon>
        <taxon>Halobacteriales</taxon>
        <taxon>Haloarculaceae</taxon>
        <taxon>Halorientalis</taxon>
    </lineage>
</organism>
<accession>A0A1H8JQF2</accession>
<name>A0A1H8JQF2_9EURY</name>
<dbReference type="Proteomes" id="UP000198775">
    <property type="component" value="Unassembled WGS sequence"/>
</dbReference>
<protein>
    <recommendedName>
        <fullName evidence="4">DUF1684 domain-containing protein</fullName>
    </recommendedName>
</protein>
<dbReference type="Gene3D" id="6.10.250.1680">
    <property type="match status" value="1"/>
</dbReference>